<dbReference type="EMBL" id="BARV01000300">
    <property type="protein sequence ID" value="GAH96475.1"/>
    <property type="molecule type" value="Genomic_DNA"/>
</dbReference>
<organism evidence="1">
    <name type="scientific">marine sediment metagenome</name>
    <dbReference type="NCBI Taxonomy" id="412755"/>
    <lineage>
        <taxon>unclassified sequences</taxon>
        <taxon>metagenomes</taxon>
        <taxon>ecological metagenomes</taxon>
    </lineage>
</organism>
<reference evidence="1" key="1">
    <citation type="journal article" date="2014" name="Front. Microbiol.">
        <title>High frequency of phylogenetically diverse reductive dehalogenase-homologous genes in deep subseafloor sedimentary metagenomes.</title>
        <authorList>
            <person name="Kawai M."/>
            <person name="Futagami T."/>
            <person name="Toyoda A."/>
            <person name="Takaki Y."/>
            <person name="Nishi S."/>
            <person name="Hori S."/>
            <person name="Arai W."/>
            <person name="Tsubouchi T."/>
            <person name="Morono Y."/>
            <person name="Uchiyama I."/>
            <person name="Ito T."/>
            <person name="Fujiyama A."/>
            <person name="Inagaki F."/>
            <person name="Takami H."/>
        </authorList>
    </citation>
    <scope>NUCLEOTIDE SEQUENCE</scope>
    <source>
        <strain evidence="1">Expedition CK06-06</strain>
    </source>
</reference>
<feature type="non-terminal residue" evidence="1">
    <location>
        <position position="1"/>
    </location>
</feature>
<protein>
    <submittedName>
        <fullName evidence="1">Uncharacterized protein</fullName>
    </submittedName>
</protein>
<dbReference type="AlphaFoldDB" id="X1KS96"/>
<sequence>IYLRIDGKFAKSMIMVIQEAKNISLKEKRKYSQNFFLELVGQALENAKIPFDEVWCKKIINSDSEVLLYFAVNIIEYSREIDRVKEERNYRQEVLA</sequence>
<gene>
    <name evidence="1" type="ORF">S06H3_01248</name>
</gene>
<name>X1KS96_9ZZZZ</name>
<evidence type="ECO:0000313" key="1">
    <source>
        <dbReference type="EMBL" id="GAH96475.1"/>
    </source>
</evidence>
<accession>X1KS96</accession>
<proteinExistence type="predicted"/>
<comment type="caution">
    <text evidence="1">The sequence shown here is derived from an EMBL/GenBank/DDBJ whole genome shotgun (WGS) entry which is preliminary data.</text>
</comment>